<dbReference type="Proteomes" id="UP000077069">
    <property type="component" value="Unassembled WGS sequence"/>
</dbReference>
<evidence type="ECO:0000256" key="1">
    <source>
        <dbReference type="SAM" id="MobiDB-lite"/>
    </source>
</evidence>
<evidence type="ECO:0000313" key="3">
    <source>
        <dbReference type="Proteomes" id="UP000077069"/>
    </source>
</evidence>
<keyword evidence="3" id="KW-1185">Reference proteome</keyword>
<feature type="region of interest" description="Disordered" evidence="1">
    <location>
        <begin position="72"/>
        <end position="95"/>
    </location>
</feature>
<feature type="region of interest" description="Disordered" evidence="1">
    <location>
        <begin position="196"/>
        <end position="217"/>
    </location>
</feature>
<feature type="region of interest" description="Disordered" evidence="1">
    <location>
        <begin position="1"/>
        <end position="22"/>
    </location>
</feature>
<sequence length="249" mass="26386">MAASDNGFGGEQTTSRLAQARERPVGCCGKAWPGGRCGAAVAVRGSTQLHRGCALGGRHVAACRAQGTVRVTQPRTAAASHAGQTADGRRQTADSRYDDASAYGLQIHRRPRLPVPTHAPSPLTAPWREIHHAPRAARTQPLARLRLQCCSARTLHTDSRRGLSARHTPLLWARGRQTLERAVTVCAVGLCPLEASSSGQVNSGRRPSPRLPAATGAGAVSSPLLARPASWPLCNCPVLILESHSFTCR</sequence>
<evidence type="ECO:0000313" key="2">
    <source>
        <dbReference type="EMBL" id="OAG03955.1"/>
    </source>
</evidence>
<dbReference type="RefSeq" id="XP_018034320.1">
    <property type="nucleotide sequence ID" value="XM_018182083.1"/>
</dbReference>
<protein>
    <submittedName>
        <fullName evidence="2">Uncharacterized protein</fullName>
    </submittedName>
</protein>
<dbReference type="EMBL" id="KV441554">
    <property type="protein sequence ID" value="OAG03955.1"/>
    <property type="molecule type" value="Genomic_DNA"/>
</dbReference>
<feature type="compositionally biased region" description="Polar residues" evidence="1">
    <location>
        <begin position="196"/>
        <end position="205"/>
    </location>
</feature>
<dbReference type="AlphaFoldDB" id="A0A177C8S1"/>
<name>A0A177C8S1_9PLEO</name>
<accession>A0A177C8S1</accession>
<reference evidence="2 3" key="1">
    <citation type="submission" date="2016-05" db="EMBL/GenBank/DDBJ databases">
        <title>Comparative analysis of secretome profiles of manganese(II)-oxidizing ascomycete fungi.</title>
        <authorList>
            <consortium name="DOE Joint Genome Institute"/>
            <person name="Zeiner C.A."/>
            <person name="Purvine S.O."/>
            <person name="Zink E.M."/>
            <person name="Wu S."/>
            <person name="Pasa-Tolic L."/>
            <person name="Chaput D.L."/>
            <person name="Haridas S."/>
            <person name="Grigoriev I.V."/>
            <person name="Santelli C.M."/>
            <person name="Hansel C.M."/>
        </authorList>
    </citation>
    <scope>NUCLEOTIDE SEQUENCE [LARGE SCALE GENOMIC DNA]</scope>
    <source>
        <strain evidence="2 3">AP3s5-JAC2a</strain>
    </source>
</reference>
<gene>
    <name evidence="2" type="ORF">CC84DRAFT_1207187</name>
</gene>
<dbReference type="InParanoid" id="A0A177C8S1"/>
<dbReference type="GeneID" id="28765569"/>
<proteinExistence type="predicted"/>
<organism evidence="2 3">
    <name type="scientific">Paraphaeosphaeria sporulosa</name>
    <dbReference type="NCBI Taxonomy" id="1460663"/>
    <lineage>
        <taxon>Eukaryota</taxon>
        <taxon>Fungi</taxon>
        <taxon>Dikarya</taxon>
        <taxon>Ascomycota</taxon>
        <taxon>Pezizomycotina</taxon>
        <taxon>Dothideomycetes</taxon>
        <taxon>Pleosporomycetidae</taxon>
        <taxon>Pleosporales</taxon>
        <taxon>Massarineae</taxon>
        <taxon>Didymosphaeriaceae</taxon>
        <taxon>Paraphaeosphaeria</taxon>
    </lineage>
</organism>